<reference evidence="8" key="1">
    <citation type="submission" date="2022-11" db="EMBL/GenBank/DDBJ databases">
        <authorList>
            <person name="Morgan W.R."/>
            <person name="Tartar A."/>
        </authorList>
    </citation>
    <scope>NUCLEOTIDE SEQUENCE</scope>
    <source>
        <strain evidence="8">ARSEF 373</strain>
    </source>
</reference>
<feature type="transmembrane region" description="Helical" evidence="7">
    <location>
        <begin position="67"/>
        <end position="84"/>
    </location>
</feature>
<keyword evidence="3" id="KW-0813">Transport</keyword>
<evidence type="ECO:0000256" key="4">
    <source>
        <dbReference type="ARBA" id="ARBA00022692"/>
    </source>
</evidence>
<feature type="transmembrane region" description="Helical" evidence="7">
    <location>
        <begin position="292"/>
        <end position="314"/>
    </location>
</feature>
<dbReference type="EMBL" id="DAKRPA010000157">
    <property type="protein sequence ID" value="DAZ96734.1"/>
    <property type="molecule type" value="Genomic_DNA"/>
</dbReference>
<dbReference type="InterPro" id="IPR036259">
    <property type="entry name" value="MFS_trans_sf"/>
</dbReference>
<comment type="subcellular location">
    <subcellularLocation>
        <location evidence="1">Membrane</location>
        <topology evidence="1">Multi-pass membrane protein</topology>
    </subcellularLocation>
</comment>
<evidence type="ECO:0000256" key="7">
    <source>
        <dbReference type="SAM" id="Phobius"/>
    </source>
</evidence>
<evidence type="ECO:0000256" key="2">
    <source>
        <dbReference type="ARBA" id="ARBA00007015"/>
    </source>
</evidence>
<dbReference type="InterPro" id="IPR039309">
    <property type="entry name" value="BT1"/>
</dbReference>
<comment type="caution">
    <text evidence="8">The sequence shown here is derived from an EMBL/GenBank/DDBJ whole genome shotgun (WGS) entry which is preliminary data.</text>
</comment>
<evidence type="ECO:0000313" key="8">
    <source>
        <dbReference type="EMBL" id="DAZ96734.1"/>
    </source>
</evidence>
<dbReference type="PANTHER" id="PTHR31585">
    <property type="entry name" value="FOLATE-BIOPTERIN TRANSPORTER 1, CHLOROPLASTIC"/>
    <property type="match status" value="1"/>
</dbReference>
<feature type="transmembrane region" description="Helical" evidence="7">
    <location>
        <begin position="335"/>
        <end position="356"/>
    </location>
</feature>
<feature type="transmembrane region" description="Helical" evidence="7">
    <location>
        <begin position="223"/>
        <end position="243"/>
    </location>
</feature>
<evidence type="ECO:0000256" key="5">
    <source>
        <dbReference type="ARBA" id="ARBA00022989"/>
    </source>
</evidence>
<feature type="transmembrane region" description="Helical" evidence="7">
    <location>
        <begin position="150"/>
        <end position="171"/>
    </location>
</feature>
<dbReference type="Pfam" id="PF03092">
    <property type="entry name" value="BT1"/>
    <property type="match status" value="1"/>
</dbReference>
<keyword evidence="5 7" id="KW-1133">Transmembrane helix</keyword>
<organism evidence="8 9">
    <name type="scientific">Lagenidium giganteum</name>
    <dbReference type="NCBI Taxonomy" id="4803"/>
    <lineage>
        <taxon>Eukaryota</taxon>
        <taxon>Sar</taxon>
        <taxon>Stramenopiles</taxon>
        <taxon>Oomycota</taxon>
        <taxon>Peronosporomycetes</taxon>
        <taxon>Pythiales</taxon>
        <taxon>Pythiaceae</taxon>
    </lineage>
</organism>
<reference evidence="8" key="2">
    <citation type="journal article" date="2023" name="Microbiol Resour">
        <title>Decontamination and Annotation of the Draft Genome Sequence of the Oomycete Lagenidium giganteum ARSEF 373.</title>
        <authorList>
            <person name="Morgan W.R."/>
            <person name="Tartar A."/>
        </authorList>
    </citation>
    <scope>NUCLEOTIDE SEQUENCE</scope>
    <source>
        <strain evidence="8">ARSEF 373</strain>
    </source>
</reference>
<sequence length="370" mass="41268">MVGIVMADVMGDAYVAHLVLKQHEAYPGQVQSIVYMCRFLSEMVGYWCGALLSNQSNWGVGLSMRELFFFLALLPIFTVVPCIVKLREDTYASHDVPPLRSQLDSLWLMLQRRATWQSVCFLAFFNALLLRNSAWGNYLTVAYHFNAFEYGSMSAIGSSVTFLAIYLYRHYIMLAFENPWHQVYIITGCVVAAFSLLNVLLVFKGNEVLGIPAFWFAVGDSAVISFAKGFQYLPLAIIFVAVCPPNQEGVAFALLTSVTNLAHAFAYTISNMMLRIWPVELTDLKQGHFNGVWKLTLLTSLVALFPLLFIGKLLPRGKGELEAMKAELSVYGARFVALLYVVGFIWVMLLSLLAIVRPCHVLVGGHGCAD</sequence>
<dbReference type="Proteomes" id="UP001146120">
    <property type="component" value="Unassembled WGS sequence"/>
</dbReference>
<accession>A0AAV2YVY8</accession>
<feature type="transmembrane region" description="Helical" evidence="7">
    <location>
        <begin position="114"/>
        <end position="130"/>
    </location>
</feature>
<keyword evidence="9" id="KW-1185">Reference proteome</keyword>
<keyword evidence="6 7" id="KW-0472">Membrane</keyword>
<dbReference type="SUPFAM" id="SSF103473">
    <property type="entry name" value="MFS general substrate transporter"/>
    <property type="match status" value="1"/>
</dbReference>
<evidence type="ECO:0000313" key="9">
    <source>
        <dbReference type="Proteomes" id="UP001146120"/>
    </source>
</evidence>
<feature type="transmembrane region" description="Helical" evidence="7">
    <location>
        <begin position="183"/>
        <end position="203"/>
    </location>
</feature>
<gene>
    <name evidence="8" type="ORF">N0F65_012311</name>
</gene>
<dbReference type="AlphaFoldDB" id="A0AAV2YVY8"/>
<dbReference type="GO" id="GO:0016020">
    <property type="term" value="C:membrane"/>
    <property type="evidence" value="ECO:0007669"/>
    <property type="project" value="UniProtKB-SubCell"/>
</dbReference>
<dbReference type="Gene3D" id="1.20.1250.20">
    <property type="entry name" value="MFS general substrate transporter like domains"/>
    <property type="match status" value="1"/>
</dbReference>
<proteinExistence type="inferred from homology"/>
<evidence type="ECO:0000256" key="6">
    <source>
        <dbReference type="ARBA" id="ARBA00023136"/>
    </source>
</evidence>
<comment type="similarity">
    <text evidence="2">Belongs to the major facilitator superfamily. Folate-biopterin transporter (TC 2.A.71) family.</text>
</comment>
<keyword evidence="4 7" id="KW-0812">Transmembrane</keyword>
<name>A0AAV2YVY8_9STRA</name>
<feature type="transmembrane region" description="Helical" evidence="7">
    <location>
        <begin position="250"/>
        <end position="272"/>
    </location>
</feature>
<evidence type="ECO:0000256" key="1">
    <source>
        <dbReference type="ARBA" id="ARBA00004141"/>
    </source>
</evidence>
<dbReference type="PANTHER" id="PTHR31585:SF5">
    <property type="entry name" value="RNA-BINDING S4 DOMAIN-CONTAINING PROTEIN"/>
    <property type="match status" value="1"/>
</dbReference>
<protein>
    <submittedName>
        <fullName evidence="8">Uncharacterized protein</fullName>
    </submittedName>
</protein>
<evidence type="ECO:0000256" key="3">
    <source>
        <dbReference type="ARBA" id="ARBA00022448"/>
    </source>
</evidence>